<evidence type="ECO:0000313" key="1">
    <source>
        <dbReference type="EMBL" id="OMP12487.1"/>
    </source>
</evidence>
<protein>
    <submittedName>
        <fullName evidence="1">Gap junction alpha-10 protein</fullName>
    </submittedName>
</protein>
<dbReference type="EMBL" id="AWUE01009198">
    <property type="protein sequence ID" value="OMP12487.1"/>
    <property type="molecule type" value="Genomic_DNA"/>
</dbReference>
<organism evidence="1 2">
    <name type="scientific">Corchorus olitorius</name>
    <dbReference type="NCBI Taxonomy" id="93759"/>
    <lineage>
        <taxon>Eukaryota</taxon>
        <taxon>Viridiplantae</taxon>
        <taxon>Streptophyta</taxon>
        <taxon>Embryophyta</taxon>
        <taxon>Tracheophyta</taxon>
        <taxon>Spermatophyta</taxon>
        <taxon>Magnoliopsida</taxon>
        <taxon>eudicotyledons</taxon>
        <taxon>Gunneridae</taxon>
        <taxon>Pentapetalae</taxon>
        <taxon>rosids</taxon>
        <taxon>malvids</taxon>
        <taxon>Malvales</taxon>
        <taxon>Malvaceae</taxon>
        <taxon>Grewioideae</taxon>
        <taxon>Apeibeae</taxon>
        <taxon>Corchorus</taxon>
    </lineage>
</organism>
<name>A0A1R3KZL3_9ROSI</name>
<sequence length="39" mass="4293">MGLSPKKGSEVTRLIKERKYLDSDSSSNANRNGFSFSQG</sequence>
<evidence type="ECO:0000313" key="2">
    <source>
        <dbReference type="Proteomes" id="UP000187203"/>
    </source>
</evidence>
<comment type="caution">
    <text evidence="1">The sequence shown here is derived from an EMBL/GenBank/DDBJ whole genome shotgun (WGS) entry which is preliminary data.</text>
</comment>
<reference evidence="2" key="1">
    <citation type="submission" date="2013-09" db="EMBL/GenBank/DDBJ databases">
        <title>Corchorus olitorius genome sequencing.</title>
        <authorList>
            <person name="Alam M."/>
            <person name="Haque M.S."/>
            <person name="Islam M.S."/>
            <person name="Emdad E.M."/>
            <person name="Islam M.M."/>
            <person name="Ahmed B."/>
            <person name="Halim A."/>
            <person name="Hossen Q.M.M."/>
            <person name="Hossain M.Z."/>
            <person name="Ahmed R."/>
            <person name="Khan M.M."/>
            <person name="Islam R."/>
            <person name="Rashid M.M."/>
            <person name="Khan S.A."/>
            <person name="Rahman M.S."/>
            <person name="Alam M."/>
            <person name="Yahiya A.S."/>
            <person name="Khan M.S."/>
            <person name="Azam M.S."/>
            <person name="Haque T."/>
            <person name="Lashkar M.Z.H."/>
            <person name="Akhand A.I."/>
            <person name="Morshed G."/>
            <person name="Roy S."/>
            <person name="Uddin K.S."/>
            <person name="Rabeya T."/>
            <person name="Hossain A.S."/>
            <person name="Chowdhury A."/>
            <person name="Snigdha A.R."/>
            <person name="Mortoza M.S."/>
            <person name="Matin S.A."/>
            <person name="Hoque S.M.E."/>
            <person name="Islam M.K."/>
            <person name="Roy D.K."/>
            <person name="Haider R."/>
            <person name="Moosa M.M."/>
            <person name="Elias S.M."/>
            <person name="Hasan A.M."/>
            <person name="Jahan S."/>
            <person name="Shafiuddin M."/>
            <person name="Mahmood N."/>
            <person name="Shommy N.S."/>
        </authorList>
    </citation>
    <scope>NUCLEOTIDE SEQUENCE [LARGE SCALE GENOMIC DNA]</scope>
    <source>
        <strain evidence="2">cv. O-4</strain>
    </source>
</reference>
<dbReference type="Proteomes" id="UP000187203">
    <property type="component" value="Unassembled WGS sequence"/>
</dbReference>
<keyword evidence="2" id="KW-1185">Reference proteome</keyword>
<proteinExistence type="predicted"/>
<accession>A0A1R3KZL3</accession>
<dbReference type="AlphaFoldDB" id="A0A1R3KZL3"/>
<gene>
    <name evidence="1" type="ORF">COLO4_03131</name>
</gene>